<accession>A0AAE4U6P6</accession>
<dbReference type="Proteomes" id="UP001185873">
    <property type="component" value="Unassembled WGS sequence"/>
</dbReference>
<sequence>MADVDIESELVAHLKPVLDELGAAGVGPEMRPDSPLPFIQVTALPATQELQSWDGRLSLDRLDADVDVYAAKKVTARDVGQAVRARLAVPLASRAATISRRPALTPRPDRNENVRRYGAAVSFLARS</sequence>
<dbReference type="RefSeq" id="WP_182657805.1">
    <property type="nucleotide sequence ID" value="NZ_JAWLKJ010000003.1"/>
</dbReference>
<proteinExistence type="predicted"/>
<gene>
    <name evidence="1" type="ORF">R3P82_13895</name>
</gene>
<dbReference type="AlphaFoldDB" id="A0AAE4U6P6"/>
<evidence type="ECO:0000313" key="1">
    <source>
        <dbReference type="EMBL" id="MDV6300194.1"/>
    </source>
</evidence>
<comment type="caution">
    <text evidence="1">The sequence shown here is derived from an EMBL/GenBank/DDBJ whole genome shotgun (WGS) entry which is preliminary data.</text>
</comment>
<protein>
    <submittedName>
        <fullName evidence="1">Uncharacterized protein</fullName>
    </submittedName>
</protein>
<evidence type="ECO:0000313" key="2">
    <source>
        <dbReference type="Proteomes" id="UP001185873"/>
    </source>
</evidence>
<organism evidence="1 2">
    <name type="scientific">Dietzia maris</name>
    <dbReference type="NCBI Taxonomy" id="37915"/>
    <lineage>
        <taxon>Bacteria</taxon>
        <taxon>Bacillati</taxon>
        <taxon>Actinomycetota</taxon>
        <taxon>Actinomycetes</taxon>
        <taxon>Mycobacteriales</taxon>
        <taxon>Dietziaceae</taxon>
        <taxon>Dietzia</taxon>
    </lineage>
</organism>
<name>A0AAE4U6P6_9ACTN</name>
<reference evidence="1" key="1">
    <citation type="submission" date="2023-10" db="EMBL/GenBank/DDBJ databases">
        <title>Development of a sustainable strategy for remediation of hydrocarbon-contaminated territories based on the waste exchange concept.</title>
        <authorList>
            <person name="Krivoruchko A."/>
        </authorList>
    </citation>
    <scope>NUCLEOTIDE SEQUENCE</scope>
    <source>
        <strain evidence="1">IEGM 1175</strain>
    </source>
</reference>
<dbReference type="EMBL" id="JAWLKJ010000003">
    <property type="protein sequence ID" value="MDV6300194.1"/>
    <property type="molecule type" value="Genomic_DNA"/>
</dbReference>